<dbReference type="Pfam" id="PF09479">
    <property type="entry name" value="Flg_new"/>
    <property type="match status" value="3"/>
</dbReference>
<dbReference type="SUPFAM" id="SSF69360">
    <property type="entry name" value="Cell wall binding repeat"/>
    <property type="match status" value="1"/>
</dbReference>
<feature type="chain" id="PRO_5016698222" description="Ig-like domain-containing protein" evidence="4">
    <location>
        <begin position="35"/>
        <end position="1088"/>
    </location>
</feature>
<organism evidence="6 7">
    <name type="scientific">Hungatella hathewayi</name>
    <dbReference type="NCBI Taxonomy" id="154046"/>
    <lineage>
        <taxon>Bacteria</taxon>
        <taxon>Bacillati</taxon>
        <taxon>Bacillota</taxon>
        <taxon>Clostridia</taxon>
        <taxon>Lachnospirales</taxon>
        <taxon>Lachnospiraceae</taxon>
        <taxon>Hungatella</taxon>
    </lineage>
</organism>
<dbReference type="AlphaFoldDB" id="A0A374P5X9"/>
<name>A0A374P5X9_9FIRM</name>
<dbReference type="InterPro" id="IPR018337">
    <property type="entry name" value="Cell_wall/Cho-bd_repeat"/>
</dbReference>
<reference evidence="6 7" key="1">
    <citation type="submission" date="2018-08" db="EMBL/GenBank/DDBJ databases">
        <title>A genome reference for cultivated species of the human gut microbiota.</title>
        <authorList>
            <person name="Zou Y."/>
            <person name="Xue W."/>
            <person name="Luo G."/>
        </authorList>
    </citation>
    <scope>NUCLEOTIDE SEQUENCE [LARGE SCALE GENOMIC DNA]</scope>
    <source>
        <strain evidence="6 7">TM09-12</strain>
    </source>
</reference>
<accession>A0A374P5X9</accession>
<dbReference type="Gene3D" id="2.60.40.3630">
    <property type="match status" value="3"/>
</dbReference>
<evidence type="ECO:0000256" key="2">
    <source>
        <dbReference type="ARBA" id="ARBA00022737"/>
    </source>
</evidence>
<feature type="region of interest" description="Disordered" evidence="3">
    <location>
        <begin position="908"/>
        <end position="945"/>
    </location>
</feature>
<dbReference type="Gene3D" id="2.10.270.10">
    <property type="entry name" value="Cholin Binding"/>
    <property type="match status" value="1"/>
</dbReference>
<dbReference type="Proteomes" id="UP000263014">
    <property type="component" value="Unassembled WGS sequence"/>
</dbReference>
<comment type="caution">
    <text evidence="6">The sequence shown here is derived from an EMBL/GenBank/DDBJ whole genome shotgun (WGS) entry which is preliminary data.</text>
</comment>
<dbReference type="Pfam" id="PF01473">
    <property type="entry name" value="Choline_bind_1"/>
    <property type="match status" value="2"/>
</dbReference>
<evidence type="ECO:0000256" key="4">
    <source>
        <dbReference type="SAM" id="SignalP"/>
    </source>
</evidence>
<keyword evidence="2" id="KW-0677">Repeat</keyword>
<dbReference type="InterPro" id="IPR013378">
    <property type="entry name" value="InlB-like_B-rpt"/>
</dbReference>
<dbReference type="Gene3D" id="2.60.40.4270">
    <property type="entry name" value="Listeria-Bacteroides repeat domain"/>
    <property type="match status" value="3"/>
</dbReference>
<dbReference type="InterPro" id="IPR042229">
    <property type="entry name" value="Listeria/Bacterioides_rpt_sf"/>
</dbReference>
<evidence type="ECO:0000313" key="6">
    <source>
        <dbReference type="EMBL" id="RGJ02688.1"/>
    </source>
</evidence>
<keyword evidence="4" id="KW-0732">Signal</keyword>
<sequence length="1088" mass="113855">MQSNRKGRRRLCSIVLTAAMVFAALPMTAFTANAETALSCRHEHDDSCYEEDPTATGSDSKKLVCRHEHDENCYEEVISDGGTSVASPSELFQMRPKTMTGAEELAADINSWAGGNGIEARADGDKVIVTGQAVSDKSLTIAIPEDVTVEWKAVLESSAKYVVHIRDTADPNTVFHMAGGAITSLSTEVESAAIYNGDDDTDIVVSGGSITAGDSGKDRSYGIRNNTDNRITVSGGVISGGDGSGSYGLSNNLGTVIIKGGTVTGGPGINSGIHCENGRIEISGGTVSGGSGDDSFGIYNLDSSVIITGGKVINSGGYAIASIFIQNADTAVIRIDGSSVIFGQDPAELGSTVGQIMNPSVIPTVGGNAAVITWTGSKVEYVNGTADDLIVSPESVTAKWSQQGGKDGIAYEAGGTNKGFIEVPGVTVGTEVKRLAAIAVTNGPAKTVYTEGESFDSAGMTVTANYSDGTKKPVTGYTVTPSGALTVNDRSVTVTYTEGGITKTAVQEITVNAAAVYYKITFHANGGSVTPAAGTTGRDGKLKSLPIPTRSGNYRFDGWFSAENGGTQVTTDTVFKKDSTIYAHWSDTGGIILDSIAVTTGPAKTVYTEGESFDSTGMTVTANYKDGSKKPVTGYTVTPSGALTVNDRSVTVTYTEGGITKTAVQKITVNAAAVYYKITFHANGGNVTPAAGTTGMDGKLKSLPIPTRSGNYRFDGWFSAENGGTQVTTDTVFKEDSTIYAHWSDTGGIVLDSIAVTAGPAKTVYTEGESFDSTGMTVTANYKDGSKIPVTGYTVTPSGALTVNDSSVTVTYTEGGITRTAVLEITVKAAAVYYKITFHANGGSVTPAAGTTGRDGKLKSLPIPTRSGNYRFDGWFSEENGGAEVTTDTVFTKDSTIYAHWTYTGGTGGSGGGTGGSGGGTGGSGSSKGSVSASDRLKESLPPNYTGETQIINNVRVPSYVEEVIWIAMEDGRWRLGRADGSYYVNTWVAAFNPYADLSAEQSAFDWFLADMDGYMDTGWYTDSSGSTYYLNPLSDNTMGRMMTGWVLIDGKQYYFNEKADGTRGKLCRNTFTPDGCYVDEHGVWVQQ</sequence>
<dbReference type="GO" id="GO:0030313">
    <property type="term" value="C:cell envelope"/>
    <property type="evidence" value="ECO:0007669"/>
    <property type="project" value="UniProtKB-SubCell"/>
</dbReference>
<feature type="domain" description="Ig-like" evidence="5">
    <location>
        <begin position="759"/>
        <end position="827"/>
    </location>
</feature>
<feature type="domain" description="Ig-like" evidence="5">
    <location>
        <begin position="444"/>
        <end position="511"/>
    </location>
</feature>
<feature type="compositionally biased region" description="Gly residues" evidence="3">
    <location>
        <begin position="908"/>
        <end position="926"/>
    </location>
</feature>
<dbReference type="RefSeq" id="WP_117632609.1">
    <property type="nucleotide sequence ID" value="NZ_QSON01000007.1"/>
</dbReference>
<protein>
    <recommendedName>
        <fullName evidence="5">Ig-like domain-containing protein</fullName>
    </recommendedName>
</protein>
<evidence type="ECO:0000256" key="3">
    <source>
        <dbReference type="SAM" id="MobiDB-lite"/>
    </source>
</evidence>
<proteinExistence type="predicted"/>
<gene>
    <name evidence="6" type="ORF">DXD79_16160</name>
</gene>
<feature type="domain" description="Ig-like" evidence="5">
    <location>
        <begin position="601"/>
        <end position="669"/>
    </location>
</feature>
<comment type="subcellular location">
    <subcellularLocation>
        <location evidence="1">Cell envelope</location>
    </subcellularLocation>
</comment>
<dbReference type="Pfam" id="PF07523">
    <property type="entry name" value="Big_3"/>
    <property type="match status" value="3"/>
</dbReference>
<evidence type="ECO:0000256" key="1">
    <source>
        <dbReference type="ARBA" id="ARBA00004196"/>
    </source>
</evidence>
<dbReference type="InterPro" id="IPR022038">
    <property type="entry name" value="Ig-like_bact"/>
</dbReference>
<evidence type="ECO:0000259" key="5">
    <source>
        <dbReference type="Pfam" id="PF07523"/>
    </source>
</evidence>
<evidence type="ECO:0000313" key="7">
    <source>
        <dbReference type="Proteomes" id="UP000263014"/>
    </source>
</evidence>
<feature type="signal peptide" evidence="4">
    <location>
        <begin position="1"/>
        <end position="34"/>
    </location>
</feature>
<dbReference type="EMBL" id="QSON01000007">
    <property type="protein sequence ID" value="RGJ02688.1"/>
    <property type="molecule type" value="Genomic_DNA"/>
</dbReference>